<dbReference type="Proteomes" id="UP000237230">
    <property type="component" value="Unassembled WGS sequence"/>
</dbReference>
<dbReference type="RefSeq" id="WP_103449915.1">
    <property type="nucleotide sequence ID" value="NZ_MINH01000029.1"/>
</dbReference>
<dbReference type="EMBL" id="MINH01000029">
    <property type="protein sequence ID" value="POG01037.1"/>
    <property type="molecule type" value="Genomic_DNA"/>
</dbReference>
<dbReference type="OrthoDB" id="6976516at2"/>
<protein>
    <submittedName>
        <fullName evidence="2">Uncharacterized protein</fullName>
    </submittedName>
</protein>
<evidence type="ECO:0000313" key="3">
    <source>
        <dbReference type="Proteomes" id="UP000237230"/>
    </source>
</evidence>
<feature type="transmembrane region" description="Helical" evidence="1">
    <location>
        <begin position="76"/>
        <end position="94"/>
    </location>
</feature>
<sequence>MKPFVTRLSRYLGFTSLAIAVVGVLFSLYVAVDSGGYVPFLGSDPAMWGLAFFWLTNVITLVLNAAVWLCGRRPAWLSWTIAAQMLLAIGLLFVEG</sequence>
<name>A0A2S3WLL2_PSEPU</name>
<evidence type="ECO:0000313" key="2">
    <source>
        <dbReference type="EMBL" id="POG01037.1"/>
    </source>
</evidence>
<gene>
    <name evidence="2" type="ORF">BGP84_27245</name>
</gene>
<keyword evidence="1" id="KW-1133">Transmembrane helix</keyword>
<comment type="caution">
    <text evidence="2">The sequence shown here is derived from an EMBL/GenBank/DDBJ whole genome shotgun (WGS) entry which is preliminary data.</text>
</comment>
<organism evidence="2 3">
    <name type="scientific">Pseudomonas putida</name>
    <name type="common">Arthrobacter siderocapsulatus</name>
    <dbReference type="NCBI Taxonomy" id="303"/>
    <lineage>
        <taxon>Bacteria</taxon>
        <taxon>Pseudomonadati</taxon>
        <taxon>Pseudomonadota</taxon>
        <taxon>Gammaproteobacteria</taxon>
        <taxon>Pseudomonadales</taxon>
        <taxon>Pseudomonadaceae</taxon>
        <taxon>Pseudomonas</taxon>
    </lineage>
</organism>
<feature type="transmembrane region" description="Helical" evidence="1">
    <location>
        <begin position="51"/>
        <end position="69"/>
    </location>
</feature>
<reference evidence="2 3" key="2">
    <citation type="submission" date="2018-03" db="EMBL/GenBank/DDBJ databases">
        <title>Draft genome of Pseudomonas putida strain KH-21-114.</title>
        <authorList>
            <person name="Yoshizawa S."/>
            <person name="Khan N.H."/>
            <person name="Nishimura M."/>
            <person name="Chiura H.X."/>
            <person name="Ogura Y."/>
            <person name="Hayashi T."/>
            <person name="Kogure K."/>
        </authorList>
    </citation>
    <scope>NUCLEOTIDE SEQUENCE [LARGE SCALE GENOMIC DNA]</scope>
    <source>
        <strain evidence="2 3">KH-21-114</strain>
    </source>
</reference>
<reference evidence="2 3" key="1">
    <citation type="submission" date="2016-08" db="EMBL/GenBank/DDBJ databases">
        <authorList>
            <person name="Seilhamer J.J."/>
        </authorList>
    </citation>
    <scope>NUCLEOTIDE SEQUENCE [LARGE SCALE GENOMIC DNA]</scope>
    <source>
        <strain evidence="2 3">KH-21-114</strain>
    </source>
</reference>
<evidence type="ECO:0000256" key="1">
    <source>
        <dbReference type="SAM" id="Phobius"/>
    </source>
</evidence>
<proteinExistence type="predicted"/>
<keyword evidence="1" id="KW-0472">Membrane</keyword>
<accession>A0A2S3WLL2</accession>
<dbReference type="AlphaFoldDB" id="A0A2S3WLL2"/>
<keyword evidence="1" id="KW-0812">Transmembrane</keyword>
<feature type="transmembrane region" description="Helical" evidence="1">
    <location>
        <begin position="12"/>
        <end position="31"/>
    </location>
</feature>